<feature type="domain" description="Fe2OG dioxygenase" evidence="1">
    <location>
        <begin position="84"/>
        <end position="192"/>
    </location>
</feature>
<dbReference type="PANTHER" id="PTHR31212:SF4">
    <property type="entry name" value="ALPHA-KETOGLUTARATE-DEPENDENT DIOXYGENASE ALKB HOMOLOG 3"/>
    <property type="match status" value="1"/>
</dbReference>
<dbReference type="Pfam" id="PF13532">
    <property type="entry name" value="2OG-FeII_Oxy_2"/>
    <property type="match status" value="1"/>
</dbReference>
<protein>
    <recommendedName>
        <fullName evidence="1">Fe2OG dioxygenase domain-containing protein</fullName>
    </recommendedName>
</protein>
<accession>A0A6C0J5R3</accession>
<dbReference type="PROSITE" id="PS51471">
    <property type="entry name" value="FE2OG_OXY"/>
    <property type="match status" value="1"/>
</dbReference>
<evidence type="ECO:0000313" key="2">
    <source>
        <dbReference type="EMBL" id="QHU00999.1"/>
    </source>
</evidence>
<dbReference type="AlphaFoldDB" id="A0A6C0J5R3"/>
<dbReference type="InterPro" id="IPR037151">
    <property type="entry name" value="AlkB-like_sf"/>
</dbReference>
<evidence type="ECO:0000259" key="1">
    <source>
        <dbReference type="PROSITE" id="PS51471"/>
    </source>
</evidence>
<dbReference type="GO" id="GO:0051213">
    <property type="term" value="F:dioxygenase activity"/>
    <property type="evidence" value="ECO:0007669"/>
    <property type="project" value="InterPro"/>
</dbReference>
<dbReference type="GO" id="GO:0006307">
    <property type="term" value="P:DNA alkylation repair"/>
    <property type="evidence" value="ECO:0007669"/>
    <property type="project" value="InterPro"/>
</dbReference>
<name>A0A6C0J5R3_9ZZZZ</name>
<dbReference type="InterPro" id="IPR032854">
    <property type="entry name" value="ALKBH3"/>
</dbReference>
<dbReference type="InterPro" id="IPR027450">
    <property type="entry name" value="AlkB-like"/>
</dbReference>
<proteinExistence type="predicted"/>
<reference evidence="2" key="1">
    <citation type="journal article" date="2020" name="Nature">
        <title>Giant virus diversity and host interactions through global metagenomics.</title>
        <authorList>
            <person name="Schulz F."/>
            <person name="Roux S."/>
            <person name="Paez-Espino D."/>
            <person name="Jungbluth S."/>
            <person name="Walsh D.A."/>
            <person name="Denef V.J."/>
            <person name="McMahon K.D."/>
            <person name="Konstantinidis K.T."/>
            <person name="Eloe-Fadrosh E.A."/>
            <person name="Kyrpides N.C."/>
            <person name="Woyke T."/>
        </authorList>
    </citation>
    <scope>NUCLEOTIDE SEQUENCE</scope>
    <source>
        <strain evidence="2">GVMAG-M-3300025860-20</strain>
    </source>
</reference>
<dbReference type="SUPFAM" id="SSF51197">
    <property type="entry name" value="Clavaminate synthase-like"/>
    <property type="match status" value="1"/>
</dbReference>
<dbReference type="InterPro" id="IPR005123">
    <property type="entry name" value="Oxoglu/Fe-dep_dioxygenase_dom"/>
</dbReference>
<dbReference type="EMBL" id="MN740333">
    <property type="protein sequence ID" value="QHU00999.1"/>
    <property type="molecule type" value="Genomic_DNA"/>
</dbReference>
<sequence>MFNEHPINNDNSKSKVMVYDKNTEQHVDTECHRWHKSYMHTPKFDSTIKKSYMFSGEQRNEIGEELPDIFKPYFEAVKKETDTIFNQVVINWYYKDHDYIPMHSDWTDGLVKDSTIAVLTFNEFVNEDDINLRTFSMVPRDDSIVKGIKLSIPLRHGLLISMCGDCQKTHRHGVDQVNSNSRRISMTFRNYK</sequence>
<dbReference type="Gene3D" id="2.60.120.590">
    <property type="entry name" value="Alpha-ketoglutarate-dependent dioxygenase AlkB-like"/>
    <property type="match status" value="1"/>
</dbReference>
<organism evidence="2">
    <name type="scientific">viral metagenome</name>
    <dbReference type="NCBI Taxonomy" id="1070528"/>
    <lineage>
        <taxon>unclassified sequences</taxon>
        <taxon>metagenomes</taxon>
        <taxon>organismal metagenomes</taxon>
    </lineage>
</organism>
<dbReference type="PANTHER" id="PTHR31212">
    <property type="entry name" value="ALPHA-KETOGLUTARATE-DEPENDENT DIOXYGENASE ALKB HOMOLOG 3"/>
    <property type="match status" value="1"/>
</dbReference>